<evidence type="ECO:0000256" key="10">
    <source>
        <dbReference type="ARBA" id="ARBA00022695"/>
    </source>
</evidence>
<dbReference type="GO" id="GO:0006006">
    <property type="term" value="P:glucose metabolic process"/>
    <property type="evidence" value="ECO:0007669"/>
    <property type="project" value="TreeGrafter"/>
</dbReference>
<evidence type="ECO:0000256" key="9">
    <source>
        <dbReference type="ARBA" id="ARBA00022679"/>
    </source>
</evidence>
<feature type="non-terminal residue" evidence="15">
    <location>
        <position position="367"/>
    </location>
</feature>
<evidence type="ECO:0000256" key="7">
    <source>
        <dbReference type="ARBA" id="ARBA00022490"/>
    </source>
</evidence>
<dbReference type="AlphaFoldDB" id="A0A7K8T3J2"/>
<organism evidence="15 16">
    <name type="scientific">Nyctibius bracteatus</name>
    <name type="common">Rufous potoo</name>
    <dbReference type="NCBI Taxonomy" id="48426"/>
    <lineage>
        <taxon>Eukaryota</taxon>
        <taxon>Metazoa</taxon>
        <taxon>Chordata</taxon>
        <taxon>Craniata</taxon>
        <taxon>Vertebrata</taxon>
        <taxon>Euteleostomi</taxon>
        <taxon>Archelosauria</taxon>
        <taxon>Archosauria</taxon>
        <taxon>Dinosauria</taxon>
        <taxon>Saurischia</taxon>
        <taxon>Theropoda</taxon>
        <taxon>Coelurosauria</taxon>
        <taxon>Aves</taxon>
        <taxon>Neognathae</taxon>
        <taxon>Neoaves</taxon>
        <taxon>Strisores</taxon>
        <taxon>Caprimulgiformes</taxon>
        <taxon>Nyctibiidae</taxon>
        <taxon>Nyctibius</taxon>
    </lineage>
</organism>
<evidence type="ECO:0000256" key="3">
    <source>
        <dbReference type="ARBA" id="ARBA00004496"/>
    </source>
</evidence>
<reference evidence="15 16" key="1">
    <citation type="submission" date="2019-09" db="EMBL/GenBank/DDBJ databases">
        <title>Bird 10,000 Genomes (B10K) Project - Family phase.</title>
        <authorList>
            <person name="Zhang G."/>
        </authorList>
    </citation>
    <scope>NUCLEOTIDE SEQUENCE [LARGE SCALE GENOMIC DNA]</scope>
    <source>
        <strain evidence="15">B10K-CU-031-10</strain>
        <tissue evidence="15">Muscle</tissue>
    </source>
</reference>
<dbReference type="PANTHER" id="PTHR20884:SF8">
    <property type="entry name" value="GDP-D-GLUCOSE PHOSPHORYLASE 1"/>
    <property type="match status" value="1"/>
</dbReference>
<protein>
    <recommendedName>
        <fullName evidence="6">GDP-D-glucose phosphorylase 1</fullName>
        <ecNumber evidence="5">2.7.7.78</ecNumber>
    </recommendedName>
</protein>
<feature type="domain" description="GDPGP1-like N-terminal" evidence="14">
    <location>
        <begin position="44"/>
        <end position="207"/>
    </location>
</feature>
<dbReference type="GO" id="GO:0005737">
    <property type="term" value="C:cytoplasm"/>
    <property type="evidence" value="ECO:0007669"/>
    <property type="project" value="UniProtKB-SubCell"/>
</dbReference>
<evidence type="ECO:0000256" key="12">
    <source>
        <dbReference type="ARBA" id="ARBA00022801"/>
    </source>
</evidence>
<name>A0A7K8T3J2_9AVES</name>
<evidence type="ECO:0000256" key="8">
    <source>
        <dbReference type="ARBA" id="ARBA00022658"/>
    </source>
</evidence>
<comment type="subcellular location">
    <subcellularLocation>
        <location evidence="3">Cytoplasm</location>
    </subcellularLocation>
</comment>
<keyword evidence="16" id="KW-1185">Reference proteome</keyword>
<keyword evidence="11" id="KW-0547">Nucleotide-binding</keyword>
<evidence type="ECO:0000313" key="15">
    <source>
        <dbReference type="EMBL" id="NXF35934.1"/>
    </source>
</evidence>
<dbReference type="Proteomes" id="UP000538472">
    <property type="component" value="Unassembled WGS sequence"/>
</dbReference>
<dbReference type="PANTHER" id="PTHR20884">
    <property type="entry name" value="GDP-D-GLUCOSE PHOSPHORYLASE 1"/>
    <property type="match status" value="1"/>
</dbReference>
<gene>
    <name evidence="15" type="primary">Gdpgp1</name>
    <name evidence="15" type="ORF">NYCBRA_R10979</name>
</gene>
<proteinExistence type="inferred from homology"/>
<keyword evidence="9" id="KW-0808">Transferase</keyword>
<feature type="non-terminal residue" evidence="15">
    <location>
        <position position="1"/>
    </location>
</feature>
<dbReference type="InterPro" id="IPR026506">
    <property type="entry name" value="GDPGP"/>
</dbReference>
<evidence type="ECO:0000256" key="1">
    <source>
        <dbReference type="ARBA" id="ARBA00000063"/>
    </source>
</evidence>
<keyword evidence="12" id="KW-0378">Hydrolase</keyword>
<dbReference type="EMBL" id="VWZB01000479">
    <property type="protein sequence ID" value="NXF35934.1"/>
    <property type="molecule type" value="Genomic_DNA"/>
</dbReference>
<keyword evidence="10" id="KW-0548">Nucleotidyltransferase</keyword>
<dbReference type="GO" id="GO:0005085">
    <property type="term" value="F:guanyl-nucleotide exchange factor activity"/>
    <property type="evidence" value="ECO:0007669"/>
    <property type="project" value="UniProtKB-KW"/>
</dbReference>
<comment type="catalytic activity">
    <reaction evidence="1">
        <text>GDP-alpha-D-glucose + phosphate = alpha-D-glucose 1-phosphate + GDP + H(+)</text>
        <dbReference type="Rhea" id="RHEA:30387"/>
        <dbReference type="ChEBI" id="CHEBI:15378"/>
        <dbReference type="ChEBI" id="CHEBI:43474"/>
        <dbReference type="ChEBI" id="CHEBI:58189"/>
        <dbReference type="ChEBI" id="CHEBI:58601"/>
        <dbReference type="ChEBI" id="CHEBI:62230"/>
        <dbReference type="EC" id="2.7.7.78"/>
    </reaction>
</comment>
<accession>A0A7K8T3J2</accession>
<keyword evidence="7" id="KW-0963">Cytoplasm</keyword>
<evidence type="ECO:0000259" key="13">
    <source>
        <dbReference type="Pfam" id="PF26216"/>
    </source>
</evidence>
<keyword evidence="8" id="KW-0344">Guanine-nucleotide releasing factor</keyword>
<evidence type="ECO:0000259" key="14">
    <source>
        <dbReference type="Pfam" id="PF26217"/>
    </source>
</evidence>
<feature type="domain" description="GDPGP1-like C-terminal" evidence="13">
    <location>
        <begin position="239"/>
        <end position="353"/>
    </location>
</feature>
<evidence type="ECO:0000256" key="11">
    <source>
        <dbReference type="ARBA" id="ARBA00022741"/>
    </source>
</evidence>
<evidence type="ECO:0000313" key="16">
    <source>
        <dbReference type="Proteomes" id="UP000538472"/>
    </source>
</evidence>
<dbReference type="EC" id="2.7.7.78" evidence="5"/>
<comment type="function">
    <text evidence="2">Specific and highly efficient GDP-D-glucose phosphorylase regulating the levels of GDP-D-glucose in cells.</text>
</comment>
<comment type="similarity">
    <text evidence="4">Belongs to the GDPGP1 family.</text>
</comment>
<evidence type="ECO:0000256" key="6">
    <source>
        <dbReference type="ARBA" id="ARBA00018857"/>
    </source>
</evidence>
<dbReference type="GO" id="GO:0080048">
    <property type="term" value="F:GDP-D-glucose phosphorylase activity"/>
    <property type="evidence" value="ECO:0007669"/>
    <property type="project" value="UniProtKB-EC"/>
</dbReference>
<dbReference type="InterPro" id="IPR058865">
    <property type="entry name" value="GDPGP1_C"/>
</dbReference>
<dbReference type="Pfam" id="PF26217">
    <property type="entry name" value="GDPGP1_N"/>
    <property type="match status" value="1"/>
</dbReference>
<evidence type="ECO:0000256" key="4">
    <source>
        <dbReference type="ARBA" id="ARBA00006451"/>
    </source>
</evidence>
<evidence type="ECO:0000256" key="5">
    <source>
        <dbReference type="ARBA" id="ARBA00012507"/>
    </source>
</evidence>
<sequence length="367" mass="39383">VAGMAAVEGEEPGEPRPEEFVYGEEDFVLPAAGWGDEPGSAPSRFDRALLEGWTDRMERGFFRYRLGPLPTRVLPGPLRLLARLNVQRGAERRPPQPVRSLRQPFDPAAFNFTRIRPGEVLLRLRRAGGGGGPAPPDPLLVAINVSPLERGHVLLLPEPARGLPQALTAPVLRAGLEAALLSAHPGFRLGFNSLGGCASVNHLHLHGLYLDRPLPVETAPARPLHPPCGLSLLLRGVPAPAFLFYAAGPADLEAVARDVWRAAEHLADTGLAYNVFITRGDPPGGAGTGAGRGLRVLLWARRPSFGAKASAAFTVALCELAGYLPLPAEPLYRDITEAEALRVIREHLLPEPQLLRLGEDLARLLAG</sequence>
<dbReference type="GO" id="GO:0000166">
    <property type="term" value="F:nucleotide binding"/>
    <property type="evidence" value="ECO:0007669"/>
    <property type="project" value="UniProtKB-KW"/>
</dbReference>
<comment type="caution">
    <text evidence="15">The sequence shown here is derived from an EMBL/GenBank/DDBJ whole genome shotgun (WGS) entry which is preliminary data.</text>
</comment>
<dbReference type="Pfam" id="PF26216">
    <property type="entry name" value="GDPGP1_C"/>
    <property type="match status" value="1"/>
</dbReference>
<dbReference type="GO" id="GO:0016787">
    <property type="term" value="F:hydrolase activity"/>
    <property type="evidence" value="ECO:0007669"/>
    <property type="project" value="UniProtKB-KW"/>
</dbReference>
<evidence type="ECO:0000256" key="2">
    <source>
        <dbReference type="ARBA" id="ARBA00003049"/>
    </source>
</evidence>
<dbReference type="InterPro" id="IPR058866">
    <property type="entry name" value="GDPGP1_N"/>
</dbReference>